<dbReference type="PIRSF" id="PIRSF019455">
    <property type="entry name" value="CopR_AtkY"/>
    <property type="match status" value="1"/>
</dbReference>
<comment type="similarity">
    <text evidence="1">Belongs to the BlaI transcriptional regulatory family.</text>
</comment>
<evidence type="ECO:0000256" key="4">
    <source>
        <dbReference type="ARBA" id="ARBA00023163"/>
    </source>
</evidence>
<dbReference type="RefSeq" id="WP_133581640.1">
    <property type="nucleotide sequence ID" value="NZ_SNYJ01000017.1"/>
</dbReference>
<dbReference type="Pfam" id="PF03965">
    <property type="entry name" value="Penicillinase_R"/>
    <property type="match status" value="1"/>
</dbReference>
<evidence type="ECO:0000313" key="5">
    <source>
        <dbReference type="EMBL" id="TDQ36604.1"/>
    </source>
</evidence>
<sequence length="125" mass="14473">MNIAQKLSDTELEVMEVIWEQENPVTSSELLQVFADKGRQWKSQTISTFLSRLVEKQYLRIASRKGRTNSYAPCLSKADYKIREAQDVLNGYYEGSVRNMVSALYDGEKLSDEDIDELKKWLSKK</sequence>
<evidence type="ECO:0000256" key="1">
    <source>
        <dbReference type="ARBA" id="ARBA00011046"/>
    </source>
</evidence>
<dbReference type="SUPFAM" id="SSF46785">
    <property type="entry name" value="Winged helix' DNA-binding domain"/>
    <property type="match status" value="1"/>
</dbReference>
<protein>
    <submittedName>
        <fullName evidence="5">BlaI family penicillinase repressor</fullName>
    </submittedName>
</protein>
<dbReference type="EMBL" id="SNYJ01000017">
    <property type="protein sequence ID" value="TDQ36604.1"/>
    <property type="molecule type" value="Genomic_DNA"/>
</dbReference>
<evidence type="ECO:0000256" key="2">
    <source>
        <dbReference type="ARBA" id="ARBA00023015"/>
    </source>
</evidence>
<dbReference type="Gene3D" id="1.10.4040.10">
    <property type="entry name" value="Penicillinase repressor domain"/>
    <property type="match status" value="1"/>
</dbReference>
<keyword evidence="2" id="KW-0805">Transcription regulation</keyword>
<proteinExistence type="inferred from homology"/>
<name>A0A4R6U0M8_9BACI</name>
<evidence type="ECO:0000256" key="3">
    <source>
        <dbReference type="ARBA" id="ARBA00023125"/>
    </source>
</evidence>
<keyword evidence="4" id="KW-0804">Transcription</keyword>
<reference evidence="5 6" key="1">
    <citation type="submission" date="2019-03" db="EMBL/GenBank/DDBJ databases">
        <title>Genomic Encyclopedia of Type Strains, Phase IV (KMG-IV): sequencing the most valuable type-strain genomes for metagenomic binning, comparative biology and taxonomic classification.</title>
        <authorList>
            <person name="Goeker M."/>
        </authorList>
    </citation>
    <scope>NUCLEOTIDE SEQUENCE [LARGE SCALE GENOMIC DNA]</scope>
    <source>
        <strain evidence="5 6">DSM 28697</strain>
    </source>
</reference>
<dbReference type="AlphaFoldDB" id="A0A4R6U0M8"/>
<dbReference type="InterPro" id="IPR005650">
    <property type="entry name" value="BlaI_family"/>
</dbReference>
<dbReference type="GO" id="GO:0045892">
    <property type="term" value="P:negative regulation of DNA-templated transcription"/>
    <property type="evidence" value="ECO:0007669"/>
    <property type="project" value="InterPro"/>
</dbReference>
<organism evidence="5 6">
    <name type="scientific">Aureibacillus halotolerans</name>
    <dbReference type="NCBI Taxonomy" id="1508390"/>
    <lineage>
        <taxon>Bacteria</taxon>
        <taxon>Bacillati</taxon>
        <taxon>Bacillota</taxon>
        <taxon>Bacilli</taxon>
        <taxon>Bacillales</taxon>
        <taxon>Bacillaceae</taxon>
        <taxon>Aureibacillus</taxon>
    </lineage>
</organism>
<comment type="caution">
    <text evidence="5">The sequence shown here is derived from an EMBL/GenBank/DDBJ whole genome shotgun (WGS) entry which is preliminary data.</text>
</comment>
<keyword evidence="6" id="KW-1185">Reference proteome</keyword>
<keyword evidence="3" id="KW-0238">DNA-binding</keyword>
<evidence type="ECO:0000313" key="6">
    <source>
        <dbReference type="Proteomes" id="UP000295632"/>
    </source>
</evidence>
<dbReference type="InterPro" id="IPR036388">
    <property type="entry name" value="WH-like_DNA-bd_sf"/>
</dbReference>
<accession>A0A4R6U0M8</accession>
<dbReference type="GO" id="GO:0003677">
    <property type="term" value="F:DNA binding"/>
    <property type="evidence" value="ECO:0007669"/>
    <property type="project" value="UniProtKB-KW"/>
</dbReference>
<dbReference type="OrthoDB" id="1849040at2"/>
<dbReference type="Gene3D" id="1.10.10.10">
    <property type="entry name" value="Winged helix-like DNA-binding domain superfamily/Winged helix DNA-binding domain"/>
    <property type="match status" value="1"/>
</dbReference>
<dbReference type="Proteomes" id="UP000295632">
    <property type="component" value="Unassembled WGS sequence"/>
</dbReference>
<gene>
    <name evidence="5" type="ORF">EV213_11768</name>
</gene>
<dbReference type="InterPro" id="IPR036390">
    <property type="entry name" value="WH_DNA-bd_sf"/>
</dbReference>